<keyword evidence="2" id="KW-1185">Reference proteome</keyword>
<proteinExistence type="predicted"/>
<dbReference type="EMBL" id="JAUCMX010000016">
    <property type="protein sequence ID" value="KAK3520023.1"/>
    <property type="molecule type" value="Genomic_DNA"/>
</dbReference>
<accession>A0AAE0UUL5</accession>
<organism evidence="1 2">
    <name type="scientific">Hemibagrus guttatus</name>
    <dbReference type="NCBI Taxonomy" id="175788"/>
    <lineage>
        <taxon>Eukaryota</taxon>
        <taxon>Metazoa</taxon>
        <taxon>Chordata</taxon>
        <taxon>Craniata</taxon>
        <taxon>Vertebrata</taxon>
        <taxon>Euteleostomi</taxon>
        <taxon>Actinopterygii</taxon>
        <taxon>Neopterygii</taxon>
        <taxon>Teleostei</taxon>
        <taxon>Ostariophysi</taxon>
        <taxon>Siluriformes</taxon>
        <taxon>Bagridae</taxon>
        <taxon>Hemibagrus</taxon>
    </lineage>
</organism>
<comment type="caution">
    <text evidence="1">The sequence shown here is derived from an EMBL/GenBank/DDBJ whole genome shotgun (WGS) entry which is preliminary data.</text>
</comment>
<dbReference type="Proteomes" id="UP001274896">
    <property type="component" value="Unassembled WGS sequence"/>
</dbReference>
<evidence type="ECO:0008006" key="3">
    <source>
        <dbReference type="Google" id="ProtNLM"/>
    </source>
</evidence>
<evidence type="ECO:0000313" key="1">
    <source>
        <dbReference type="EMBL" id="KAK3520023.1"/>
    </source>
</evidence>
<protein>
    <recommendedName>
        <fullName evidence="3">Reverse transcriptase domain-containing protein</fullName>
    </recommendedName>
</protein>
<evidence type="ECO:0000313" key="2">
    <source>
        <dbReference type="Proteomes" id="UP001274896"/>
    </source>
</evidence>
<reference evidence="1" key="1">
    <citation type="submission" date="2023-06" db="EMBL/GenBank/DDBJ databases">
        <title>Male Hemibagrus guttatus genome.</title>
        <authorList>
            <person name="Bian C."/>
        </authorList>
    </citation>
    <scope>NUCLEOTIDE SEQUENCE</scope>
    <source>
        <strain evidence="1">Male_cb2023</strain>
        <tissue evidence="1">Muscle</tissue>
    </source>
</reference>
<gene>
    <name evidence="1" type="ORF">QTP70_010861</name>
</gene>
<dbReference type="AlphaFoldDB" id="A0AAE0UUL5"/>
<name>A0AAE0UUL5_9TELE</name>
<sequence length="219" mass="25269">MDDLTIMAKSVPEGRWILEDLVELTYWARMEFKPEKSRSLVLKKGCIQDLFHFRIKDTIMKMVQERPVKSLGNWYMADLNDKQSVRDIIQVDTWMTEKSGLPGKYKAWGYQHGVVPRLLWPLLVYEVSVSTVEGLERKINTYLRRWLVAPRSFCFIGLNSTGSKLQLPVTSVLEEYKATKTCQAIMLRDSKDERVCQAGIVVRTGCKWSASRALTEAED</sequence>